<sequence>MNRTPDPADDILAYNRLAWDHQVRKKNRWTTAVSPEEIRRARNDDWQVVLTPEKPVPREWFPDFRANPIEVLCLAGSGGQQAPILAAAGGRVTVLDNSPGQLAQDRLVADREGLSLRLIHGDMADLSVFDDESFDLIFHPCSNTFVSDVLPVWKEAARVMKVGANLLSGIVNPIVYLFDDELMEKGEFKVCHKIPYSDLTSLTSQQRKALIEQQEPFCFGHTLADQLGGQADAGLAITGLFEDGWSDWPLSDFIPTFIATKSTKIGPVK</sequence>
<organism evidence="2 3">
    <name type="scientific">Crateriforma conspicua</name>
    <dbReference type="NCBI Taxonomy" id="2527996"/>
    <lineage>
        <taxon>Bacteria</taxon>
        <taxon>Pseudomonadati</taxon>
        <taxon>Planctomycetota</taxon>
        <taxon>Planctomycetia</taxon>
        <taxon>Planctomycetales</taxon>
        <taxon>Planctomycetaceae</taxon>
        <taxon>Crateriforma</taxon>
    </lineage>
</organism>
<dbReference type="Pfam" id="PF08241">
    <property type="entry name" value="Methyltransf_11"/>
    <property type="match status" value="1"/>
</dbReference>
<dbReference type="Proteomes" id="UP000317238">
    <property type="component" value="Unassembled WGS sequence"/>
</dbReference>
<dbReference type="InterPro" id="IPR029063">
    <property type="entry name" value="SAM-dependent_MTases_sf"/>
</dbReference>
<keyword evidence="3" id="KW-1185">Reference proteome</keyword>
<dbReference type="EMBL" id="SJPL01000001">
    <property type="protein sequence ID" value="TWT68208.1"/>
    <property type="molecule type" value="Genomic_DNA"/>
</dbReference>
<dbReference type="InterPro" id="IPR013216">
    <property type="entry name" value="Methyltransf_11"/>
</dbReference>
<dbReference type="OrthoDB" id="9772751at2"/>
<dbReference type="SUPFAM" id="SSF53335">
    <property type="entry name" value="S-adenosyl-L-methionine-dependent methyltransferases"/>
    <property type="match status" value="1"/>
</dbReference>
<gene>
    <name evidence="2" type="ORF">Pan14r_04500</name>
</gene>
<evidence type="ECO:0000313" key="3">
    <source>
        <dbReference type="Proteomes" id="UP000317238"/>
    </source>
</evidence>
<proteinExistence type="predicted"/>
<name>A0A5C5XZQ3_9PLAN</name>
<comment type="caution">
    <text evidence="2">The sequence shown here is derived from an EMBL/GenBank/DDBJ whole genome shotgun (WGS) entry which is preliminary data.</text>
</comment>
<accession>A0A5C5XZQ3</accession>
<dbReference type="Gene3D" id="3.40.50.150">
    <property type="entry name" value="Vaccinia Virus protein VP39"/>
    <property type="match status" value="1"/>
</dbReference>
<feature type="domain" description="Methyltransferase type 11" evidence="1">
    <location>
        <begin position="76"/>
        <end position="166"/>
    </location>
</feature>
<evidence type="ECO:0000313" key="2">
    <source>
        <dbReference type="EMBL" id="TWT68208.1"/>
    </source>
</evidence>
<dbReference type="GO" id="GO:0032259">
    <property type="term" value="P:methylation"/>
    <property type="evidence" value="ECO:0007669"/>
    <property type="project" value="UniProtKB-KW"/>
</dbReference>
<dbReference type="GO" id="GO:0008757">
    <property type="term" value="F:S-adenosylmethionine-dependent methyltransferase activity"/>
    <property type="evidence" value="ECO:0007669"/>
    <property type="project" value="InterPro"/>
</dbReference>
<reference evidence="2 3" key="1">
    <citation type="submission" date="2019-02" db="EMBL/GenBank/DDBJ databases">
        <title>Deep-cultivation of Planctomycetes and their phenomic and genomic characterization uncovers novel biology.</title>
        <authorList>
            <person name="Wiegand S."/>
            <person name="Jogler M."/>
            <person name="Boedeker C."/>
            <person name="Pinto D."/>
            <person name="Vollmers J."/>
            <person name="Rivas-Marin E."/>
            <person name="Kohn T."/>
            <person name="Peeters S.H."/>
            <person name="Heuer A."/>
            <person name="Rast P."/>
            <person name="Oberbeckmann S."/>
            <person name="Bunk B."/>
            <person name="Jeske O."/>
            <person name="Meyerdierks A."/>
            <person name="Storesund J.E."/>
            <person name="Kallscheuer N."/>
            <person name="Luecker S."/>
            <person name="Lage O.M."/>
            <person name="Pohl T."/>
            <person name="Merkel B.J."/>
            <person name="Hornburger P."/>
            <person name="Mueller R.-W."/>
            <person name="Bruemmer F."/>
            <person name="Labrenz M."/>
            <person name="Spormann A.M."/>
            <person name="Op Den Camp H."/>
            <person name="Overmann J."/>
            <person name="Amann R."/>
            <person name="Jetten M.S.M."/>
            <person name="Mascher T."/>
            <person name="Medema M.H."/>
            <person name="Devos D.P."/>
            <person name="Kaster A.-K."/>
            <person name="Ovreas L."/>
            <person name="Rohde M."/>
            <person name="Galperin M.Y."/>
            <person name="Jogler C."/>
        </authorList>
    </citation>
    <scope>NUCLEOTIDE SEQUENCE [LARGE SCALE GENOMIC DNA]</scope>
    <source>
        <strain evidence="2 3">Pan14r</strain>
    </source>
</reference>
<dbReference type="AlphaFoldDB" id="A0A5C5XZQ3"/>
<protein>
    <submittedName>
        <fullName evidence="2">Methyltransferase domain protein</fullName>
    </submittedName>
</protein>
<dbReference type="RefSeq" id="WP_146438191.1">
    <property type="nucleotide sequence ID" value="NZ_SJPL01000001.1"/>
</dbReference>
<dbReference type="CDD" id="cd02440">
    <property type="entry name" value="AdoMet_MTases"/>
    <property type="match status" value="1"/>
</dbReference>
<evidence type="ECO:0000259" key="1">
    <source>
        <dbReference type="Pfam" id="PF08241"/>
    </source>
</evidence>
<keyword evidence="2" id="KW-0808">Transferase</keyword>
<keyword evidence="2" id="KW-0489">Methyltransferase</keyword>